<dbReference type="Proteomes" id="UP001058458">
    <property type="component" value="Plasmid unnamed2"/>
</dbReference>
<reference evidence="2" key="1">
    <citation type="submission" date="2020-10" db="EMBL/GenBank/DDBJ databases">
        <authorList>
            <person name="Delgado J.A."/>
            <person name="Gonzalez J.M."/>
        </authorList>
    </citation>
    <scope>NUCLEOTIDE SEQUENCE</scope>
    <source>
        <strain evidence="2">23.6</strain>
        <plasmid evidence="2">unnamed2</plasmid>
    </source>
</reference>
<gene>
    <name evidence="2" type="ORF">IMI45_20105</name>
</gene>
<proteinExistence type="predicted"/>
<keyword evidence="1" id="KW-0175">Coiled coil</keyword>
<feature type="coiled-coil region" evidence="1">
    <location>
        <begin position="117"/>
        <end position="166"/>
    </location>
</feature>
<sequence>MMNNQISDEYISVSKAEELTGIPNATLKRYVLNHSEFIQFKKQGREYRIKVTELEKLKLIRKLYNEGLKKEAVHERLVAEGIPVTIIVNESEDKSLVFVNEELTELKKMLKMQMEFNQHLLQELHELKQMVNRKEAEMIQELRNSMKQAKDEAMKVLQEAAASKEKRSWFSRLFKR</sequence>
<evidence type="ECO:0008006" key="4">
    <source>
        <dbReference type="Google" id="ProtNLM"/>
    </source>
</evidence>
<dbReference type="RefSeq" id="WP_248295993.1">
    <property type="nucleotide sequence ID" value="NZ_CP063416.1"/>
</dbReference>
<keyword evidence="2" id="KW-0614">Plasmid</keyword>
<geneLocation type="plasmid" evidence="2 3">
    <name>unnamed2</name>
</geneLocation>
<organism evidence="2 3">
    <name type="scientific">Parageobacillus thermoglucosidasius</name>
    <name type="common">Geobacillus thermoglucosidasius</name>
    <dbReference type="NCBI Taxonomy" id="1426"/>
    <lineage>
        <taxon>Bacteria</taxon>
        <taxon>Bacillati</taxon>
        <taxon>Bacillota</taxon>
        <taxon>Bacilli</taxon>
        <taxon>Bacillales</taxon>
        <taxon>Anoxybacillaceae</taxon>
        <taxon>Parageobacillus</taxon>
    </lineage>
</organism>
<evidence type="ECO:0000313" key="2">
    <source>
        <dbReference type="EMBL" id="UOE78403.1"/>
    </source>
</evidence>
<dbReference type="AlphaFoldDB" id="A0AB38R418"/>
<name>A0AB38R418_PARTM</name>
<dbReference type="Gene3D" id="1.10.1660.10">
    <property type="match status" value="1"/>
</dbReference>
<accession>A0AB38R418</accession>
<evidence type="ECO:0000256" key="1">
    <source>
        <dbReference type="SAM" id="Coils"/>
    </source>
</evidence>
<protein>
    <recommendedName>
        <fullName evidence="4">DUF3967 domain-containing protein</fullName>
    </recommendedName>
</protein>
<evidence type="ECO:0000313" key="3">
    <source>
        <dbReference type="Proteomes" id="UP001058458"/>
    </source>
</evidence>
<dbReference type="EMBL" id="CP063416">
    <property type="protein sequence ID" value="UOE78403.1"/>
    <property type="molecule type" value="Genomic_DNA"/>
</dbReference>